<reference evidence="2" key="1">
    <citation type="journal article" date="2017" name="Nat. Microbiol.">
        <title>Global analysis of biosynthetic gene clusters reveals vast potential of secondary metabolite production in Penicillium species.</title>
        <authorList>
            <person name="Nielsen J.C."/>
            <person name="Grijseels S."/>
            <person name="Prigent S."/>
            <person name="Ji B."/>
            <person name="Dainat J."/>
            <person name="Nielsen K.F."/>
            <person name="Frisvad J.C."/>
            <person name="Workman M."/>
            <person name="Nielsen J."/>
        </authorList>
    </citation>
    <scope>NUCLEOTIDE SEQUENCE [LARGE SCALE GENOMIC DNA]</scope>
    <source>
        <strain evidence="2">IBT 24891</strain>
    </source>
</reference>
<dbReference type="OrthoDB" id="3156807at2759"/>
<proteinExistence type="predicted"/>
<comment type="caution">
    <text evidence="1">The sequence shown here is derived from an EMBL/GenBank/DDBJ whole genome shotgun (WGS) entry which is preliminary data.</text>
</comment>
<dbReference type="Proteomes" id="UP000191285">
    <property type="component" value="Unassembled WGS sequence"/>
</dbReference>
<evidence type="ECO:0000313" key="2">
    <source>
        <dbReference type="Proteomes" id="UP000191285"/>
    </source>
</evidence>
<evidence type="ECO:0000313" key="1">
    <source>
        <dbReference type="EMBL" id="OQE21967.1"/>
    </source>
</evidence>
<gene>
    <name evidence="1" type="ORF">PENSTE_c011G01118</name>
</gene>
<protein>
    <submittedName>
        <fullName evidence="1">Uncharacterized protein</fullName>
    </submittedName>
</protein>
<dbReference type="AlphaFoldDB" id="A0A1V6T6J3"/>
<sequence length="117" mass="13221">MGSWNRIDRRMGWILEIDLEKGPSGLSSKMIGVVKMDDKVANFGAEQIEMDFKFGARAISHRWLLETGLEERKPSGDTVFLAGIVLAPTDIFSLEPGTFEVTPDVDVVEMRTPHLWW</sequence>
<name>A0A1V6T6J3_9EURO</name>
<organism evidence="1 2">
    <name type="scientific">Penicillium steckii</name>
    <dbReference type="NCBI Taxonomy" id="303698"/>
    <lineage>
        <taxon>Eukaryota</taxon>
        <taxon>Fungi</taxon>
        <taxon>Dikarya</taxon>
        <taxon>Ascomycota</taxon>
        <taxon>Pezizomycotina</taxon>
        <taxon>Eurotiomycetes</taxon>
        <taxon>Eurotiomycetidae</taxon>
        <taxon>Eurotiales</taxon>
        <taxon>Aspergillaceae</taxon>
        <taxon>Penicillium</taxon>
    </lineage>
</organism>
<keyword evidence="2" id="KW-1185">Reference proteome</keyword>
<accession>A0A1V6T6J3</accession>
<dbReference type="EMBL" id="MLKD01000011">
    <property type="protein sequence ID" value="OQE21967.1"/>
    <property type="molecule type" value="Genomic_DNA"/>
</dbReference>